<evidence type="ECO:0000256" key="4">
    <source>
        <dbReference type="ARBA" id="ARBA00022741"/>
    </source>
</evidence>
<keyword evidence="1" id="KW-0597">Phosphoprotein</keyword>
<dbReference type="PANTHER" id="PTHR34139:SF1">
    <property type="entry name" value="RNASE MJ1380-RELATED"/>
    <property type="match status" value="1"/>
</dbReference>
<dbReference type="GO" id="GO:0004540">
    <property type="term" value="F:RNA nuclease activity"/>
    <property type="evidence" value="ECO:0007669"/>
    <property type="project" value="InterPro"/>
</dbReference>
<dbReference type="GO" id="GO:0000166">
    <property type="term" value="F:nucleotide binding"/>
    <property type="evidence" value="ECO:0007669"/>
    <property type="project" value="UniProtKB-KW"/>
</dbReference>
<reference evidence="7 8" key="1">
    <citation type="journal article" date="2016" name="Nat. Commun.">
        <title>Thousands of microbial genomes shed light on interconnected biogeochemical processes in an aquifer system.</title>
        <authorList>
            <person name="Anantharaman K."/>
            <person name="Brown C.T."/>
            <person name="Hug L.A."/>
            <person name="Sharon I."/>
            <person name="Castelle C.J."/>
            <person name="Probst A.J."/>
            <person name="Thomas B.C."/>
            <person name="Singh A."/>
            <person name="Wilkins M.J."/>
            <person name="Karaoz U."/>
            <person name="Brodie E.L."/>
            <person name="Williams K.H."/>
            <person name="Hubbard S.S."/>
            <person name="Banfield J.F."/>
        </authorList>
    </citation>
    <scope>NUCLEOTIDE SEQUENCE [LARGE SCALE GENOMIC DNA]</scope>
</reference>
<evidence type="ECO:0000256" key="6">
    <source>
        <dbReference type="ARBA" id="ARBA00024207"/>
    </source>
</evidence>
<evidence type="ECO:0000256" key="5">
    <source>
        <dbReference type="ARBA" id="ARBA00022801"/>
    </source>
</evidence>
<dbReference type="Proteomes" id="UP000176422">
    <property type="component" value="Unassembled WGS sequence"/>
</dbReference>
<evidence type="ECO:0000256" key="1">
    <source>
        <dbReference type="ARBA" id="ARBA00022553"/>
    </source>
</evidence>
<dbReference type="PANTHER" id="PTHR34139">
    <property type="entry name" value="UPF0331 PROTEIN MJ0127"/>
    <property type="match status" value="1"/>
</dbReference>
<dbReference type="InterPro" id="IPR008201">
    <property type="entry name" value="HepT-like"/>
</dbReference>
<accession>A0A1F8DV23</accession>
<comment type="caution">
    <text evidence="7">The sequence shown here is derived from an EMBL/GenBank/DDBJ whole genome shotgun (WGS) entry which is preliminary data.</text>
</comment>
<dbReference type="STRING" id="1802559.A2372_00295"/>
<evidence type="ECO:0000313" key="8">
    <source>
        <dbReference type="Proteomes" id="UP000176422"/>
    </source>
</evidence>
<protein>
    <recommendedName>
        <fullName evidence="9">DUF86 domain-containing protein</fullName>
    </recommendedName>
</protein>
<dbReference type="InterPro" id="IPR037038">
    <property type="entry name" value="HepT-like_sf"/>
</dbReference>
<evidence type="ECO:0000313" key="7">
    <source>
        <dbReference type="EMBL" id="OGM92473.1"/>
    </source>
</evidence>
<keyword evidence="2" id="KW-1277">Toxin-antitoxin system</keyword>
<dbReference type="Pfam" id="PF01934">
    <property type="entry name" value="HepT-like"/>
    <property type="match status" value="1"/>
</dbReference>
<dbReference type="AlphaFoldDB" id="A0A1F8DV23"/>
<keyword evidence="3" id="KW-0540">Nuclease</keyword>
<keyword evidence="5" id="KW-0378">Hydrolase</keyword>
<dbReference type="GO" id="GO:0016787">
    <property type="term" value="F:hydrolase activity"/>
    <property type="evidence" value="ECO:0007669"/>
    <property type="project" value="UniProtKB-KW"/>
</dbReference>
<sequence>MRVYFLEHIIESIEYIEENIGDATENDFYDDVPMQDAAIRRLQVIGEAVKNLPYEYREQHAEIEWRKASGMRDVIVHEYFTIDLQLVWNVIKNELPRFKNKLEELLRQ</sequence>
<proteinExistence type="inferred from homology"/>
<organism evidence="7 8">
    <name type="scientific">Candidatus Wolfebacteria bacterium RIFOXYB1_FULL_54_12</name>
    <dbReference type="NCBI Taxonomy" id="1802559"/>
    <lineage>
        <taxon>Bacteria</taxon>
        <taxon>Candidatus Wolfeibacteriota</taxon>
    </lineage>
</organism>
<dbReference type="InterPro" id="IPR051813">
    <property type="entry name" value="HepT_RNase_toxin"/>
</dbReference>
<keyword evidence="4" id="KW-0547">Nucleotide-binding</keyword>
<evidence type="ECO:0000256" key="2">
    <source>
        <dbReference type="ARBA" id="ARBA00022649"/>
    </source>
</evidence>
<dbReference type="EMBL" id="MGIT01000006">
    <property type="protein sequence ID" value="OGM92473.1"/>
    <property type="molecule type" value="Genomic_DNA"/>
</dbReference>
<evidence type="ECO:0000256" key="3">
    <source>
        <dbReference type="ARBA" id="ARBA00022722"/>
    </source>
</evidence>
<dbReference type="GO" id="GO:0110001">
    <property type="term" value="C:toxin-antitoxin complex"/>
    <property type="evidence" value="ECO:0007669"/>
    <property type="project" value="InterPro"/>
</dbReference>
<name>A0A1F8DV23_9BACT</name>
<comment type="similarity">
    <text evidence="6">Belongs to the HepT RNase toxin family.</text>
</comment>
<dbReference type="Gene3D" id="1.20.120.580">
    <property type="entry name" value="bsu32300-like"/>
    <property type="match status" value="1"/>
</dbReference>
<evidence type="ECO:0008006" key="9">
    <source>
        <dbReference type="Google" id="ProtNLM"/>
    </source>
</evidence>
<gene>
    <name evidence="7" type="ORF">A2372_00295</name>
</gene>